<keyword evidence="2" id="KW-1185">Reference proteome</keyword>
<sequence>MATNKNQHFVPRCYLKPFTLDENNQSISVFNLDRHRLIEKAAVKHQCSRSYFYGKDPKLEEALQLMERTYAQAIRLIGEEGYSLTEEHDSILKRFWLLQYLRTEAASRRAVEMSSELRSTAGADASFQLEVREAVTIAMQTFAECIDIVSDLRSCLVKNATNVPFVTSDDPAVLANRWFQADSRYRGEAFGLRSAGDIILLPISPRLMFIAYDHNVYSIPKSNSWVRIKNPEEIRMLNQHQYLNCRANIFPSPSLDERTLIKDANEFCGFRVSPRHALHYAVLDQVDGEFKRYRVIESPQSEGHSEAIIHMQTVFPIPNGWPNFIRWKRNGFGMSNGTGIGCVRRDSLTPGDGEDFAKVYARRC</sequence>
<evidence type="ECO:0000313" key="2">
    <source>
        <dbReference type="Proteomes" id="UP001460888"/>
    </source>
</evidence>
<dbReference type="EMBL" id="APND01000002">
    <property type="protein sequence ID" value="MES1928826.1"/>
    <property type="molecule type" value="Genomic_DNA"/>
</dbReference>
<dbReference type="Pfam" id="PF14022">
    <property type="entry name" value="DUF4238"/>
    <property type="match status" value="1"/>
</dbReference>
<gene>
    <name evidence="1" type="ORF">SADO_06217</name>
</gene>
<dbReference type="InterPro" id="IPR025332">
    <property type="entry name" value="DUF4238"/>
</dbReference>
<dbReference type="RefSeq" id="WP_353110193.1">
    <property type="nucleotide sequence ID" value="NZ_APND01000002.1"/>
</dbReference>
<dbReference type="Proteomes" id="UP001460888">
    <property type="component" value="Unassembled WGS sequence"/>
</dbReference>
<evidence type="ECO:0008006" key="3">
    <source>
        <dbReference type="Google" id="ProtNLM"/>
    </source>
</evidence>
<organism evidence="1 2">
    <name type="scientific">Salinisphaera dokdonensis CL-ES53</name>
    <dbReference type="NCBI Taxonomy" id="1304272"/>
    <lineage>
        <taxon>Bacteria</taxon>
        <taxon>Pseudomonadati</taxon>
        <taxon>Pseudomonadota</taxon>
        <taxon>Gammaproteobacteria</taxon>
        <taxon>Salinisphaerales</taxon>
        <taxon>Salinisphaeraceae</taxon>
        <taxon>Salinisphaera</taxon>
    </lineage>
</organism>
<protein>
    <recommendedName>
        <fullName evidence="3">DUF4238 domain-containing protein</fullName>
    </recommendedName>
</protein>
<proteinExistence type="predicted"/>
<name>A0ABV2AYW5_9GAMM</name>
<evidence type="ECO:0000313" key="1">
    <source>
        <dbReference type="EMBL" id="MES1928826.1"/>
    </source>
</evidence>
<comment type="caution">
    <text evidence="1">The sequence shown here is derived from an EMBL/GenBank/DDBJ whole genome shotgun (WGS) entry which is preliminary data.</text>
</comment>
<reference evidence="1 2" key="1">
    <citation type="submission" date="2013-03" db="EMBL/GenBank/DDBJ databases">
        <title>Salinisphaera dokdonensis CL-ES53 Genome Sequencing.</title>
        <authorList>
            <person name="Li C."/>
            <person name="Lai Q."/>
            <person name="Shao Z."/>
        </authorList>
    </citation>
    <scope>NUCLEOTIDE SEQUENCE [LARGE SCALE GENOMIC DNA]</scope>
    <source>
        <strain evidence="1 2">CL-ES53</strain>
    </source>
</reference>
<accession>A0ABV2AYW5</accession>